<sequence>MIKSAQPDSNSIRSKNVVSSNQTSTINSSHTPQCKNGSPISFQNPPTFGKDLDSFVNLTDISQIEEAIVWLSNEEAKLDNHLDKILGTKKTLDAEFLNFLSTLPIIEDTQSNLITIRNSIGNVYSAVEPLHNNINLLNDNKENISKVESSINSGEIEVGCQTLSECIQILDFLDSSKNALPQETKDIIDLILQQISFSLNSTSAAITLEKNRNELTRLVTLKFDKSSSNNDNKAIIECFKLFPLLNEKGLGLEKYSKLLCQKLSDNYKLLK</sequence>
<dbReference type="OrthoDB" id="1882346at2759"/>
<evidence type="ECO:0000313" key="3">
    <source>
        <dbReference type="Proteomes" id="UP000187429"/>
    </source>
</evidence>
<organism evidence="2 3">
    <name type="scientific">Smittium culicis</name>
    <dbReference type="NCBI Taxonomy" id="133412"/>
    <lineage>
        <taxon>Eukaryota</taxon>
        <taxon>Fungi</taxon>
        <taxon>Fungi incertae sedis</taxon>
        <taxon>Zoopagomycota</taxon>
        <taxon>Kickxellomycotina</taxon>
        <taxon>Harpellomycetes</taxon>
        <taxon>Harpellales</taxon>
        <taxon>Legeriomycetaceae</taxon>
        <taxon>Smittium</taxon>
    </lineage>
</organism>
<protein>
    <submittedName>
        <fullName evidence="2">Conserved oligomeric Golgi complex subunit 4</fullName>
    </submittedName>
</protein>
<comment type="caution">
    <text evidence="2">The sequence shown here is derived from an EMBL/GenBank/DDBJ whole genome shotgun (WGS) entry which is preliminary data.</text>
</comment>
<dbReference type="Proteomes" id="UP000187429">
    <property type="component" value="Unassembled WGS sequence"/>
</dbReference>
<dbReference type="AlphaFoldDB" id="A0A1R1XF62"/>
<accession>A0A1R1XF62</accession>
<name>A0A1R1XF62_9FUNG</name>
<dbReference type="InterPro" id="IPR048682">
    <property type="entry name" value="COG4"/>
</dbReference>
<gene>
    <name evidence="2" type="ORF">AYI69_g9060</name>
</gene>
<proteinExistence type="predicted"/>
<evidence type="ECO:0000256" key="1">
    <source>
        <dbReference type="SAM" id="MobiDB-lite"/>
    </source>
</evidence>
<keyword evidence="3" id="KW-1185">Reference proteome</keyword>
<reference evidence="3" key="1">
    <citation type="submission" date="2017-01" db="EMBL/GenBank/DDBJ databases">
        <authorList>
            <person name="Wang Y."/>
            <person name="White M."/>
            <person name="Kvist S."/>
            <person name="Moncalvo J.-M."/>
        </authorList>
    </citation>
    <scope>NUCLEOTIDE SEQUENCE [LARGE SCALE GENOMIC DNA]</scope>
    <source>
        <strain evidence="3">ID-206-W2</strain>
    </source>
</reference>
<evidence type="ECO:0000313" key="2">
    <source>
        <dbReference type="EMBL" id="OMJ13271.1"/>
    </source>
</evidence>
<feature type="non-terminal residue" evidence="2">
    <location>
        <position position="271"/>
    </location>
</feature>
<feature type="region of interest" description="Disordered" evidence="1">
    <location>
        <begin position="1"/>
        <end position="43"/>
    </location>
</feature>
<dbReference type="PANTHER" id="PTHR24016">
    <property type="entry name" value="CONSERVED OLIGOMERIC GOLGI COMPLEX SUBUNIT 4"/>
    <property type="match status" value="1"/>
</dbReference>
<dbReference type="EMBL" id="LSSM01005157">
    <property type="protein sequence ID" value="OMJ13271.1"/>
    <property type="molecule type" value="Genomic_DNA"/>
</dbReference>
<dbReference type="PANTHER" id="PTHR24016:SF0">
    <property type="entry name" value="CONSERVED OLIGOMERIC GOLGI COMPLEX SUBUNIT 4"/>
    <property type="match status" value="1"/>
</dbReference>